<dbReference type="GO" id="GO:0008840">
    <property type="term" value="F:4-hydroxy-tetrahydrodipicolinate synthase activity"/>
    <property type="evidence" value="ECO:0007669"/>
    <property type="project" value="TreeGrafter"/>
</dbReference>
<dbReference type="CDD" id="cd00408">
    <property type="entry name" value="DHDPS-like"/>
    <property type="match status" value="1"/>
</dbReference>
<accession>Q2CJ66</accession>
<evidence type="ECO:0008006" key="7">
    <source>
        <dbReference type="Google" id="ProtNLM"/>
    </source>
</evidence>
<evidence type="ECO:0000313" key="5">
    <source>
        <dbReference type="EMBL" id="EAR52734.1"/>
    </source>
</evidence>
<dbReference type="SUPFAM" id="SSF51569">
    <property type="entry name" value="Aldolase"/>
    <property type="match status" value="1"/>
</dbReference>
<reference evidence="5 6" key="1">
    <citation type="journal article" date="2010" name="J. Bacteriol.">
        <title>Genome sequences of Oceanicola granulosus HTCC2516(T) and Oceanicola batsensis HTCC2597(TDelta).</title>
        <authorList>
            <person name="Thrash J.C."/>
            <person name="Cho J.C."/>
            <person name="Vergin K.L."/>
            <person name="Giovannoni S.J."/>
        </authorList>
    </citation>
    <scope>NUCLEOTIDE SEQUENCE [LARGE SCALE GENOMIC DNA]</scope>
    <source>
        <strain evidence="6">ATCC BAA-861 / DSM 15982 / KCTC 12143 / HTCC2516</strain>
    </source>
</reference>
<evidence type="ECO:0000256" key="4">
    <source>
        <dbReference type="PIRSR" id="PIRSR001365-1"/>
    </source>
</evidence>
<proteinExistence type="inferred from homology"/>
<dbReference type="PANTHER" id="PTHR12128:SF66">
    <property type="entry name" value="4-HYDROXY-2-OXOGLUTARATE ALDOLASE, MITOCHONDRIAL"/>
    <property type="match status" value="1"/>
</dbReference>
<dbReference type="PANTHER" id="PTHR12128">
    <property type="entry name" value="DIHYDRODIPICOLINATE SYNTHASE"/>
    <property type="match status" value="1"/>
</dbReference>
<evidence type="ECO:0000313" key="6">
    <source>
        <dbReference type="Proteomes" id="UP000003635"/>
    </source>
</evidence>
<dbReference type="RefSeq" id="WP_007253706.1">
    <property type="nucleotide sequence ID" value="NZ_CH724107.1"/>
</dbReference>
<keyword evidence="2 3" id="KW-0456">Lyase</keyword>
<sequence>MPPRPEGIWGAVLLPLDRAGAIDMGALAEVVERLADAGLAGVYTNGTAAEFFNQTEAEFDAVTALVIERARARALPFQIGVSCTNPRVARARLARLRGCGATAAQVILPDWWPPARDEQLRFLAGMAEAGQGMPLVLYNPPHAKCRLEVEDIAALAAEVPALVGVKVAGGDAGWFARRRALLGALSVFVAGHRVATGRFLGADGAYSNVACLAPAGAARHWRQIETDPEAALDLERRFARFLSETLVPLAKTHALSDAALDKLMAAAGGWGPVGPALLWPHNGATPEMVAAVRARAEALLPDLLAQ</sequence>
<dbReference type="STRING" id="314256.OG2516_00869"/>
<evidence type="ECO:0000256" key="2">
    <source>
        <dbReference type="ARBA" id="ARBA00023239"/>
    </source>
</evidence>
<name>Q2CJ66_OCEGH</name>
<evidence type="ECO:0000256" key="3">
    <source>
        <dbReference type="PIRNR" id="PIRNR001365"/>
    </source>
</evidence>
<dbReference type="Proteomes" id="UP000003635">
    <property type="component" value="Unassembled WGS sequence"/>
</dbReference>
<comment type="similarity">
    <text evidence="1 3">Belongs to the DapA family.</text>
</comment>
<dbReference type="SMART" id="SM01130">
    <property type="entry name" value="DHDPS"/>
    <property type="match status" value="1"/>
</dbReference>
<dbReference type="PIRSF" id="PIRSF001365">
    <property type="entry name" value="DHDPS"/>
    <property type="match status" value="1"/>
</dbReference>
<comment type="caution">
    <text evidence="5">The sequence shown here is derived from an EMBL/GenBank/DDBJ whole genome shotgun (WGS) entry which is preliminary data.</text>
</comment>
<feature type="active site" description="Proton donor/acceptor" evidence="4">
    <location>
        <position position="138"/>
    </location>
</feature>
<gene>
    <name evidence="5" type="ORF">OG2516_00869</name>
</gene>
<dbReference type="Gene3D" id="3.20.20.70">
    <property type="entry name" value="Aldolase class I"/>
    <property type="match status" value="1"/>
</dbReference>
<keyword evidence="6" id="KW-1185">Reference proteome</keyword>
<evidence type="ECO:0000256" key="1">
    <source>
        <dbReference type="ARBA" id="ARBA00007592"/>
    </source>
</evidence>
<dbReference type="InterPro" id="IPR013785">
    <property type="entry name" value="Aldolase_TIM"/>
</dbReference>
<organism evidence="5 6">
    <name type="scientific">Oceanicola granulosus (strain ATCC BAA-861 / DSM 15982 / KCTC 12143 / HTCC2516)</name>
    <dbReference type="NCBI Taxonomy" id="314256"/>
    <lineage>
        <taxon>Bacteria</taxon>
        <taxon>Pseudomonadati</taxon>
        <taxon>Pseudomonadota</taxon>
        <taxon>Alphaproteobacteria</taxon>
        <taxon>Rhodobacterales</taxon>
        <taxon>Roseobacteraceae</taxon>
        <taxon>Oceanicola</taxon>
    </lineage>
</organism>
<dbReference type="AlphaFoldDB" id="Q2CJ66"/>
<dbReference type="HOGENOM" id="CLU_893997_0_0_5"/>
<dbReference type="eggNOG" id="COG0329">
    <property type="taxonomic scope" value="Bacteria"/>
</dbReference>
<dbReference type="OrthoDB" id="9782828at2"/>
<feature type="active site" description="Schiff-base intermediate with substrate" evidence="4">
    <location>
        <position position="166"/>
    </location>
</feature>
<dbReference type="InterPro" id="IPR002220">
    <property type="entry name" value="DapA-like"/>
</dbReference>
<dbReference type="EMBL" id="AAOT01000002">
    <property type="protein sequence ID" value="EAR52734.1"/>
    <property type="molecule type" value="Genomic_DNA"/>
</dbReference>
<dbReference type="Pfam" id="PF00701">
    <property type="entry name" value="DHDPS"/>
    <property type="match status" value="1"/>
</dbReference>
<protein>
    <recommendedName>
        <fullName evidence="7">Dihydrodipicolinate synthase family protein</fullName>
    </recommendedName>
</protein>